<proteinExistence type="inferred from homology"/>
<evidence type="ECO:0000256" key="2">
    <source>
        <dbReference type="ARBA" id="ARBA00022448"/>
    </source>
</evidence>
<dbReference type="InterPro" id="IPR009543">
    <property type="entry name" value="VPS13_VAB"/>
</dbReference>
<evidence type="ECO:0000259" key="8">
    <source>
        <dbReference type="Pfam" id="PF25037"/>
    </source>
</evidence>
<dbReference type="GO" id="GO:0006869">
    <property type="term" value="P:lipid transport"/>
    <property type="evidence" value="ECO:0007669"/>
    <property type="project" value="UniProtKB-KW"/>
</dbReference>
<dbReference type="GeneID" id="6496028"/>
<dbReference type="Pfam" id="PF25036">
    <property type="entry name" value="VPS13_VAB"/>
    <property type="match status" value="1"/>
</dbReference>
<dbReference type="InterPro" id="IPR026854">
    <property type="entry name" value="VPS13_N"/>
</dbReference>
<dbReference type="GO" id="GO:0031902">
    <property type="term" value="C:late endosome membrane"/>
    <property type="evidence" value="ECO:0007669"/>
    <property type="project" value="EnsemblMetazoa"/>
</dbReference>
<dbReference type="Pfam" id="PF12624">
    <property type="entry name" value="VPS13_N"/>
    <property type="match status" value="1"/>
</dbReference>
<feature type="domain" description="Intermembrane lipid transfer protein VPS13-like C-terminal" evidence="8">
    <location>
        <begin position="3175"/>
        <end position="3286"/>
    </location>
</feature>
<dbReference type="InterPro" id="IPR026847">
    <property type="entry name" value="VPS13"/>
</dbReference>
<evidence type="ECO:0000256" key="1">
    <source>
        <dbReference type="ARBA" id="ARBA00006545"/>
    </source>
</evidence>
<dbReference type="CTD" id="35693"/>
<dbReference type="Proteomes" id="UP000007801">
    <property type="component" value="Unassembled WGS sequence"/>
</dbReference>
<reference evidence="9" key="2">
    <citation type="journal article" date="2008" name="Bioinformatics">
        <title>Assembly reconciliation.</title>
        <authorList>
            <person name="Zimin A.V."/>
            <person name="Smith D.R."/>
            <person name="Sutton G."/>
            <person name="Yorke J.A."/>
        </authorList>
    </citation>
    <scope>NUCLEOTIDE SEQUENCE</scope>
    <source>
        <strain evidence="9">TSC#14024-0371.13</strain>
    </source>
</reference>
<dbReference type="GO" id="GO:0045053">
    <property type="term" value="P:protein retention in Golgi apparatus"/>
    <property type="evidence" value="ECO:0007669"/>
    <property type="project" value="TreeGrafter"/>
</dbReference>
<organism evidence="9 11">
    <name type="scientific">Drosophila ananassae</name>
    <name type="common">Fruit fly</name>
    <dbReference type="NCBI Taxonomy" id="7217"/>
    <lineage>
        <taxon>Eukaryota</taxon>
        <taxon>Metazoa</taxon>
        <taxon>Ecdysozoa</taxon>
        <taxon>Arthropoda</taxon>
        <taxon>Hexapoda</taxon>
        <taxon>Insecta</taxon>
        <taxon>Pterygota</taxon>
        <taxon>Neoptera</taxon>
        <taxon>Endopterygota</taxon>
        <taxon>Diptera</taxon>
        <taxon>Brachycera</taxon>
        <taxon>Muscomorpha</taxon>
        <taxon>Ephydroidea</taxon>
        <taxon>Drosophilidae</taxon>
        <taxon>Drosophila</taxon>
        <taxon>Sophophora</taxon>
    </lineage>
</organism>
<gene>
    <name evidence="9" type="primary">Dana\GF13185</name>
    <name evidence="9" type="synonym">dana_GLEANR_13199</name>
    <name evidence="9" type="ORF">GF13185</name>
</gene>
<sequence length="3329" mass="375771">MVFESVVADVLNKVLGDYIENLDHKQLKIGIWGGDVVLENLKIRENALDEMDLPVQLIYGYLGKLVLKIPWKNLYSQPVIVKIEDLYCLVQPNNNVEYNAEKEAKYEMDAKKIALDALEAARKKELEKDKVKPDAGFAEKLTAQIVNNLQVQITNVHVRYEDTTTTGSPFSFGISLHELELYTTDADWEKCYMAQQASQVFKIANLSCLSAYLNCGGNLFSSNKSALTSQFQTNIARKDSKPLNYQYVLGPISCNAKLKLNMNPEFDDPPFERPKIDLTLEMETLNVGLTDTQFENLMKLGDAMNRQQLGLPYRKYRPHNLPYKGHAKEWWKFAITCVLEEDIRKPREAWTWGHMKAHRDRCHTYAKKYKELSLSKKPPAVLVETCHLLETQLDVMNLLMIRQRVNIEIEKKREAEPVQKAGWFGGWFGGGEKKEEKTEGQKLVEKFEAAMTTEEKEKMYSAIGYQENAKPTDLPVEYVAIQMNFKLVALEVGLYKDQSMGRESHDFASLPSILLLKFSMATANLKQRPAGDAISLTAGMKELIVTGLKQNDYTPLLVESKITDEFNLLDVFFETNPLDKICDQRVKVVARPLQIVYDAPTVLALISTFKAPGDVTLSKFEESASLQMSSFKERSATGMQYLIDKKPVLDADILLMPNVLIMPFKGTYVADQSPLLVVSMGQVHISTTPRRHSASLQNLFQSGETKDDILKAVMDNAYDKFTVKLDDIQVLVVRSMEPWQTALRAARPTEMHVLRPVSLKITLALCVMDNDPRMPKVKVDIEVPSIMFNISEDRVILALRVALSIPLPDQEQPRESLLSARSSRSSMVSISNFINKEVKKISAQQETKKHPFAGEIVQYTNLEVNFSLGNISFSLFQGVISENSSNVSIEYLTPEGDRLPIPGNTGTPPTPVKSQEEVRDIPPHQILSVEVRRLEAYFAARTYESVATVKLGGITLCQYDTQEENMEVLDVIYTPDQDDNSNYLFTVSCTIADKTSPEFNTKYNSTEQLVVANFKVLRVVLHQECLKRLLEVAGTFQNELAAIMMMNKPPQDRVSYAGGGDGIRRKLTVILEDTEQIMASEEMKRHKKSSRNRVVESVKVRIIANLDELGLILTSRSRPLAEMNVKKFVANIVLKTSYTEVNMGLKDIQVIDLNPNTIHKNILSIVGKDAFNCQLVMYNKEETCDYNSDDMKITVDIGCMKIVFLNWFVAGVMSFLNEFQEAQKALSDASAAAAETARQKALDAYDTATRLNLNIRIKAPVIVIPTCSHSNDALCLDLGLLEITNNTAEITVPNEERLAVIDEIKLQICDVKISKVSILDGHETTVDDVDAAFGFSSKCNMMNPMSCTVLVTRNLSYTWYREVPEVNLAGRLKSVELTLYADDYALVISVMNNNLSEGLAEFPPKEEPIREPIKAPSERPSRVVRPSRMAVQPRTQKVHESLKFNFQFDGVVINLMEDADKGLARFGIYFLSIKGTKLDNDTMSTSVVLCNIQMDDTRQDTKSKIRQYLSRKDWVEPKLKTEDIIDACYNELNYMVDVTAITKPNDTFAEIRVRGFDMIVCIDFLMKLTTFLALPANTQQGGESAHPGVSGSQILDTNRETKSAIRFSTASGNASPNMEKVQVTETAKNSKMNFILHIDEPDIILVENLDDLNTSCIIFNAKAHLNYRSLNDKQLVNGQIDSLKMYMCAFLPERREATRHYILHPCEISLQGSTPEEEGMHISLKLSDIIINVSPATIELLNKAMVSISTGTMAKAAIVEESRNYSKNWLPRHLQSRNYWFTRVEQAEEAFEEEIVSSEIPSHTSAVAVGKTEKCVIEVPSITLVIESGVGYYTRPLISLDVRVTAVFNNWSRNLTAQGSLTLNMNYYNQTLAEWEPIIELNESETKGGHEYSPWELKFSMGMDTVPSDVEGGEPQQALHMKIQSEETLEITLSKTCLGLLGELGEAFSQAIDQKGLTKPDVVAPFVLENDTGFDVTLNVSKGIYTLHEVHRGVTTINERTFSVTSDIHEIDPIAIKTCTISSGGRAFLQTKDFSLLDPEQANDQSLYIQIGDINKEIALPVAKSDTRYFELFRQRDSEPWGIVSKVREEYGTTKINIHGVVCIHNHFTTNVFVYRRNLHPVKHNFEDTLVGRIRPGSVFHVPLHAIYGEHKELFFAMKGYRPSVQGISWAANPSDTCYNHQLSCDPVSSFEPLFINARRTKTEIYYEHTNKYTILSAFYTIHLRPPLYLRNCLPIDIKVSVAGCAVRNDGLDDDSSIALMNNSYQKEDLLDYGEKEVRSGDVLHLPTVRLVEKGKDRRTFLVVRLIQYLEKDWSCATAVSSDTGEVSPWQFSSYDSEMRVDMDLYVMSEDRNGSVMLTLYSPFWMINKTGKMLTYRTETTSMQMLYHPPEYSGPILFTFRDNTFFDKKKASIRCDNGDWSEKIPLDVAGAIGEVTCVANNQKFHIGVHNHMTQNSLTKQITFIPFYIVCNKCRFKVELQEQSRPGDPWLDLQPGQFEPLWPKNDSKNNLVVRVEGKVTPAFDYKEVICTLLKLENSRYGGINVDVQTTEGGVYITFTDYKPGDAPGLLINHTGRQVVYYEKGTKNEKILNAKSTIMYAWDDPTGPKMLVFGKNKEENDLKRDGCGEVVMEDGHKSIWISFLDGLQRVLLFTDDETIVKRTETTGSFQAVTQSIDVRIHGIGLSVVNNETGLDILYLGVTSSGIIWESKKVTKKRFKEMTINENALLESEYQRFLLNKSVNEVQSYILDNKFPIDFEGMILKKSVSRNLRRSFYPAIWLSRKSSPHQNQLHVKINRIQIDNQFIDPIFPVVLAPIAPPKSVANTCTLKPFIECSMVQRIMPNSQVRQFKYAKLLIQEFHFKVDLNFLTAISEMFVKEVSDDVKAKQFRQDVESIEMPLSVIFEEHSMEEQKSFYDNLHLGPLKIHVSFSMANSDTKALPGVLGTVIQGVGVTLTDVNDVVFRLAFFEREYQFFSQSQLINEITSHYTGQALKQLYVLVLGLDVLGNPYGLVVGLKKGVEDLFYEPFQGAIQGPGEFAEGLMLGVKSLFGHTVGGAAGAMSKITGAMGKGLAALTFDEEYQRKRRQGIHNKPKNFHEGLARSSKGLVMGFVDGVTGVVTKPVSGAREHGVEGFFKGLGKGAIGLVARPTAGVVDFASGSFDAVKRAAEASEDVKRMRPPRFQHYDFVLRPYCYMEALGNKILKETDKGKFSNTDSFLYCEEIIPKNEYMIVTNHRLLYVQRNEMFGIWTSLWSYLWDEINTVESTPRGIQITVKQEGKKVLGLFATKESPRKLVLLGDERRRRHFVDKIESHRNDPNPMRTTVAYPVDTE</sequence>
<feature type="domain" description="Vacuolar protein sorting-associated protein 13 VPS13 adaptor binding" evidence="7">
    <location>
        <begin position="2096"/>
        <end position="2605"/>
    </location>
</feature>
<keyword evidence="3" id="KW-0445">Lipid transport</keyword>
<dbReference type="EMBL" id="CH902619">
    <property type="protein sequence ID" value="KPU76493.1"/>
    <property type="molecule type" value="Genomic_DNA"/>
</dbReference>
<feature type="domain" description="VPS13-like middle region" evidence="6">
    <location>
        <begin position="1120"/>
        <end position="1941"/>
    </location>
</feature>
<dbReference type="PANTHER" id="PTHR16166">
    <property type="entry name" value="VACUOLAR PROTEIN SORTING-ASSOCIATED PROTEIN VPS13"/>
    <property type="match status" value="1"/>
</dbReference>
<comment type="similarity">
    <text evidence="1">Belongs to the VPS13 family.</text>
</comment>
<dbReference type="Pfam" id="PF25033">
    <property type="entry name" value="VPS13_M"/>
    <property type="match status" value="1"/>
</dbReference>
<reference evidence="9 11" key="1">
    <citation type="journal article" date="2007" name="Nature">
        <title>Evolution of genes and genomes on the Drosophila phylogeny.</title>
        <authorList>
            <consortium name="Drosophila 12 Genomes Consortium"/>
            <person name="Clark A.G."/>
            <person name="Eisen M.B."/>
            <person name="Smith D.R."/>
            <person name="Bergman C.M."/>
            <person name="Oliver B."/>
            <person name="Markow T.A."/>
            <person name="Kaufman T.C."/>
            <person name="Kellis M."/>
            <person name="Gelbart W."/>
            <person name="Iyer V.N."/>
            <person name="Pollard D.A."/>
            <person name="Sackton T.B."/>
            <person name="Larracuente A.M."/>
            <person name="Singh N.D."/>
            <person name="Abad J.P."/>
            <person name="Abt D.N."/>
            <person name="Adryan B."/>
            <person name="Aguade M."/>
            <person name="Akashi H."/>
            <person name="Anderson W.W."/>
            <person name="Aquadro C.F."/>
            <person name="Ardell D.H."/>
            <person name="Arguello R."/>
            <person name="Artieri C.G."/>
            <person name="Barbash D.A."/>
            <person name="Barker D."/>
            <person name="Barsanti P."/>
            <person name="Batterham P."/>
            <person name="Batzoglou S."/>
            <person name="Begun D."/>
            <person name="Bhutkar A."/>
            <person name="Blanco E."/>
            <person name="Bosak S.A."/>
            <person name="Bradley R.K."/>
            <person name="Brand A.D."/>
            <person name="Brent M.R."/>
            <person name="Brooks A.N."/>
            <person name="Brown R.H."/>
            <person name="Butlin R.K."/>
            <person name="Caggese C."/>
            <person name="Calvi B.R."/>
            <person name="Bernardo de Carvalho A."/>
            <person name="Caspi A."/>
            <person name="Castrezana S."/>
            <person name="Celniker S.E."/>
            <person name="Chang J.L."/>
            <person name="Chapple C."/>
            <person name="Chatterji S."/>
            <person name="Chinwalla A."/>
            <person name="Civetta A."/>
            <person name="Clifton S.W."/>
            <person name="Comeron J.M."/>
            <person name="Costello J.C."/>
            <person name="Coyne J.A."/>
            <person name="Daub J."/>
            <person name="David R.G."/>
            <person name="Delcher A.L."/>
            <person name="Delehaunty K."/>
            <person name="Do C.B."/>
            <person name="Ebling H."/>
            <person name="Edwards K."/>
            <person name="Eickbush T."/>
            <person name="Evans J.D."/>
            <person name="Filipski A."/>
            <person name="Findeiss S."/>
            <person name="Freyhult E."/>
            <person name="Fulton L."/>
            <person name="Fulton R."/>
            <person name="Garcia A.C."/>
            <person name="Gardiner A."/>
            <person name="Garfield D.A."/>
            <person name="Garvin B.E."/>
            <person name="Gibson G."/>
            <person name="Gilbert D."/>
            <person name="Gnerre S."/>
            <person name="Godfrey J."/>
            <person name="Good R."/>
            <person name="Gotea V."/>
            <person name="Gravely B."/>
            <person name="Greenberg A.J."/>
            <person name="Griffiths-Jones S."/>
            <person name="Gross S."/>
            <person name="Guigo R."/>
            <person name="Gustafson E.A."/>
            <person name="Haerty W."/>
            <person name="Hahn M.W."/>
            <person name="Halligan D.L."/>
            <person name="Halpern A.L."/>
            <person name="Halter G.M."/>
            <person name="Han M.V."/>
            <person name="Heger A."/>
            <person name="Hillier L."/>
            <person name="Hinrichs A.S."/>
            <person name="Holmes I."/>
            <person name="Hoskins R.A."/>
            <person name="Hubisz M.J."/>
            <person name="Hultmark D."/>
            <person name="Huntley M.A."/>
            <person name="Jaffe D.B."/>
            <person name="Jagadeeshan S."/>
            <person name="Jeck W.R."/>
            <person name="Johnson J."/>
            <person name="Jones C.D."/>
            <person name="Jordan W.C."/>
            <person name="Karpen G.H."/>
            <person name="Kataoka E."/>
            <person name="Keightley P.D."/>
            <person name="Kheradpour P."/>
            <person name="Kirkness E.F."/>
            <person name="Koerich L.B."/>
            <person name="Kristiansen K."/>
            <person name="Kudrna D."/>
            <person name="Kulathinal R.J."/>
            <person name="Kumar S."/>
            <person name="Kwok R."/>
            <person name="Lander E."/>
            <person name="Langley C.H."/>
            <person name="Lapoint R."/>
            <person name="Lazzaro B.P."/>
            <person name="Lee S.J."/>
            <person name="Levesque L."/>
            <person name="Li R."/>
            <person name="Lin C.F."/>
            <person name="Lin M.F."/>
            <person name="Lindblad-Toh K."/>
            <person name="Llopart A."/>
            <person name="Long M."/>
            <person name="Low L."/>
            <person name="Lozovsky E."/>
            <person name="Lu J."/>
            <person name="Luo M."/>
            <person name="Machado C.A."/>
            <person name="Makalowski W."/>
            <person name="Marzo M."/>
            <person name="Matsuda M."/>
            <person name="Matzkin L."/>
            <person name="McAllister B."/>
            <person name="McBride C.S."/>
            <person name="McKernan B."/>
            <person name="McKernan K."/>
            <person name="Mendez-Lago M."/>
            <person name="Minx P."/>
            <person name="Mollenhauer M.U."/>
            <person name="Montooth K."/>
            <person name="Mount S.M."/>
            <person name="Mu X."/>
            <person name="Myers E."/>
            <person name="Negre B."/>
            <person name="Newfeld S."/>
            <person name="Nielsen R."/>
            <person name="Noor M.A."/>
            <person name="O'Grady P."/>
            <person name="Pachter L."/>
            <person name="Papaceit M."/>
            <person name="Parisi M.J."/>
            <person name="Parisi M."/>
            <person name="Parts L."/>
            <person name="Pedersen J.S."/>
            <person name="Pesole G."/>
            <person name="Phillippy A.M."/>
            <person name="Ponting C.P."/>
            <person name="Pop M."/>
            <person name="Porcelli D."/>
            <person name="Powell J.R."/>
            <person name="Prohaska S."/>
            <person name="Pruitt K."/>
            <person name="Puig M."/>
            <person name="Quesneville H."/>
            <person name="Ram K.R."/>
            <person name="Rand D."/>
            <person name="Rasmussen M.D."/>
            <person name="Reed L.K."/>
            <person name="Reenan R."/>
            <person name="Reily A."/>
            <person name="Remington K.A."/>
            <person name="Rieger T.T."/>
            <person name="Ritchie M.G."/>
            <person name="Robin C."/>
            <person name="Rogers Y.H."/>
            <person name="Rohde C."/>
            <person name="Rozas J."/>
            <person name="Rubenfield M.J."/>
            <person name="Ruiz A."/>
            <person name="Russo S."/>
            <person name="Salzberg S.L."/>
            <person name="Sanchez-Gracia A."/>
            <person name="Saranga D.J."/>
            <person name="Sato H."/>
            <person name="Schaeffer S.W."/>
            <person name="Schatz M.C."/>
            <person name="Schlenke T."/>
            <person name="Schwartz R."/>
            <person name="Segarra C."/>
            <person name="Singh R.S."/>
            <person name="Sirot L."/>
            <person name="Sirota M."/>
            <person name="Sisneros N.B."/>
            <person name="Smith C.D."/>
            <person name="Smith T.F."/>
            <person name="Spieth J."/>
            <person name="Stage D.E."/>
            <person name="Stark A."/>
            <person name="Stephan W."/>
            <person name="Strausberg R.L."/>
            <person name="Strempel S."/>
            <person name="Sturgill D."/>
            <person name="Sutton G."/>
            <person name="Sutton G.G."/>
            <person name="Tao W."/>
            <person name="Teichmann S."/>
            <person name="Tobari Y.N."/>
            <person name="Tomimura Y."/>
            <person name="Tsolas J.M."/>
            <person name="Valente V.L."/>
            <person name="Venter E."/>
            <person name="Venter J.C."/>
            <person name="Vicario S."/>
            <person name="Vieira F.G."/>
            <person name="Vilella A.J."/>
            <person name="Villasante A."/>
            <person name="Walenz B."/>
            <person name="Wang J."/>
            <person name="Wasserman M."/>
            <person name="Watts T."/>
            <person name="Wilson D."/>
            <person name="Wilson R.K."/>
            <person name="Wing R.A."/>
            <person name="Wolfner M.F."/>
            <person name="Wong A."/>
            <person name="Wong G.K."/>
            <person name="Wu C.I."/>
            <person name="Wu G."/>
            <person name="Yamamoto D."/>
            <person name="Yang H.P."/>
            <person name="Yang S.P."/>
            <person name="Yorke J.A."/>
            <person name="Yoshida K."/>
            <person name="Zdobnov E."/>
            <person name="Zhang P."/>
            <person name="Zhang Y."/>
            <person name="Zimin A.V."/>
            <person name="Baldwin J."/>
            <person name="Abdouelleil A."/>
            <person name="Abdulkadir J."/>
            <person name="Abebe A."/>
            <person name="Abera B."/>
            <person name="Abreu J."/>
            <person name="Acer S.C."/>
            <person name="Aftuck L."/>
            <person name="Alexander A."/>
            <person name="An P."/>
            <person name="Anderson E."/>
            <person name="Anderson S."/>
            <person name="Arachi H."/>
            <person name="Azer M."/>
            <person name="Bachantsang P."/>
            <person name="Barry A."/>
            <person name="Bayul T."/>
            <person name="Berlin A."/>
            <person name="Bessette D."/>
            <person name="Bloom T."/>
            <person name="Blye J."/>
            <person name="Boguslavskiy L."/>
            <person name="Bonnet C."/>
            <person name="Boukhgalter B."/>
            <person name="Bourzgui I."/>
            <person name="Brown A."/>
            <person name="Cahill P."/>
            <person name="Channer S."/>
            <person name="Cheshatsang Y."/>
            <person name="Chuda L."/>
            <person name="Citroen M."/>
            <person name="Collymore A."/>
            <person name="Cooke P."/>
            <person name="Costello M."/>
            <person name="D'Aco K."/>
            <person name="Daza R."/>
            <person name="De Haan G."/>
            <person name="DeGray S."/>
            <person name="DeMaso C."/>
            <person name="Dhargay N."/>
            <person name="Dooley K."/>
            <person name="Dooley E."/>
            <person name="Doricent M."/>
            <person name="Dorje P."/>
            <person name="Dorjee K."/>
            <person name="Dupes A."/>
            <person name="Elong R."/>
            <person name="Falk J."/>
            <person name="Farina A."/>
            <person name="Faro S."/>
            <person name="Ferguson D."/>
            <person name="Fisher S."/>
            <person name="Foley C.D."/>
            <person name="Franke A."/>
            <person name="Friedrich D."/>
            <person name="Gadbois L."/>
            <person name="Gearin G."/>
            <person name="Gearin C.R."/>
            <person name="Giannoukos G."/>
            <person name="Goode T."/>
            <person name="Graham J."/>
            <person name="Grandbois E."/>
            <person name="Grewal S."/>
            <person name="Gyaltsen K."/>
            <person name="Hafez N."/>
            <person name="Hagos B."/>
            <person name="Hall J."/>
            <person name="Henson C."/>
            <person name="Hollinger A."/>
            <person name="Honan T."/>
            <person name="Huard M.D."/>
            <person name="Hughes L."/>
            <person name="Hurhula B."/>
            <person name="Husby M.E."/>
            <person name="Kamat A."/>
            <person name="Kanga B."/>
            <person name="Kashin S."/>
            <person name="Khazanovich D."/>
            <person name="Kisner P."/>
            <person name="Lance K."/>
            <person name="Lara M."/>
            <person name="Lee W."/>
            <person name="Lennon N."/>
            <person name="Letendre F."/>
            <person name="LeVine R."/>
            <person name="Lipovsky A."/>
            <person name="Liu X."/>
            <person name="Liu J."/>
            <person name="Liu S."/>
            <person name="Lokyitsang T."/>
            <person name="Lokyitsang Y."/>
            <person name="Lubonja R."/>
            <person name="Lui A."/>
            <person name="MacDonald P."/>
            <person name="Magnisalis V."/>
            <person name="Maru K."/>
            <person name="Matthews C."/>
            <person name="McCusker W."/>
            <person name="McDonough S."/>
            <person name="Mehta T."/>
            <person name="Meldrim J."/>
            <person name="Meneus L."/>
            <person name="Mihai O."/>
            <person name="Mihalev A."/>
            <person name="Mihova T."/>
            <person name="Mittelman R."/>
            <person name="Mlenga V."/>
            <person name="Montmayeur A."/>
            <person name="Mulrain L."/>
            <person name="Navidi A."/>
            <person name="Naylor J."/>
            <person name="Negash T."/>
            <person name="Nguyen T."/>
            <person name="Nguyen N."/>
            <person name="Nicol R."/>
            <person name="Norbu C."/>
            <person name="Norbu N."/>
            <person name="Novod N."/>
            <person name="O'Neill B."/>
            <person name="Osman S."/>
            <person name="Markiewicz E."/>
            <person name="Oyono O.L."/>
            <person name="Patti C."/>
            <person name="Phunkhang P."/>
            <person name="Pierre F."/>
            <person name="Priest M."/>
            <person name="Raghuraman S."/>
            <person name="Rege F."/>
            <person name="Reyes R."/>
            <person name="Rise C."/>
            <person name="Rogov P."/>
            <person name="Ross K."/>
            <person name="Ryan E."/>
            <person name="Settipalli S."/>
            <person name="Shea T."/>
            <person name="Sherpa N."/>
            <person name="Shi L."/>
            <person name="Shih D."/>
            <person name="Sparrow T."/>
            <person name="Spaulding J."/>
            <person name="Stalker J."/>
            <person name="Stange-Thomann N."/>
            <person name="Stavropoulos S."/>
            <person name="Stone C."/>
            <person name="Strader C."/>
            <person name="Tesfaye S."/>
            <person name="Thomson T."/>
            <person name="Thoulutsang Y."/>
            <person name="Thoulutsang D."/>
            <person name="Topham K."/>
            <person name="Topping I."/>
            <person name="Tsamla T."/>
            <person name="Vassiliev H."/>
            <person name="Vo A."/>
            <person name="Wangchuk T."/>
            <person name="Wangdi T."/>
            <person name="Weiand M."/>
            <person name="Wilkinson J."/>
            <person name="Wilson A."/>
            <person name="Yadav S."/>
            <person name="Young G."/>
            <person name="Yu Q."/>
            <person name="Zembek L."/>
            <person name="Zhong D."/>
            <person name="Zimmer A."/>
            <person name="Zwirko Z."/>
            <person name="Jaffe D.B."/>
            <person name="Alvarez P."/>
            <person name="Brockman W."/>
            <person name="Butler J."/>
            <person name="Chin C."/>
            <person name="Gnerre S."/>
            <person name="Grabherr M."/>
            <person name="Kleber M."/>
            <person name="Mauceli E."/>
            <person name="MacCallum I."/>
        </authorList>
    </citation>
    <scope>NUCLEOTIDE SEQUENCE [LARGE SCALE GENOMIC DNA]</scope>
    <source>
        <strain evidence="9">TSC#14024-0371.13</strain>
        <strain evidence="11">Tucson 14024-0371.13</strain>
    </source>
</reference>
<dbReference type="EMBL" id="CH902619">
    <property type="protein sequence ID" value="KPU76494.1"/>
    <property type="molecule type" value="Genomic_DNA"/>
</dbReference>
<evidence type="ECO:0000259" key="5">
    <source>
        <dbReference type="Pfam" id="PF12624"/>
    </source>
</evidence>
<dbReference type="FunCoup" id="A0A0P8XPG8">
    <property type="interactions" value="1167"/>
</dbReference>
<evidence type="ECO:0000259" key="7">
    <source>
        <dbReference type="Pfam" id="PF25036"/>
    </source>
</evidence>
<name>A0A0P8XPG8_DROAN</name>
<dbReference type="OrthoDB" id="428159at2759"/>
<dbReference type="GO" id="GO:0006623">
    <property type="term" value="P:protein targeting to vacuole"/>
    <property type="evidence" value="ECO:0007669"/>
    <property type="project" value="TreeGrafter"/>
</dbReference>
<evidence type="ECO:0000256" key="3">
    <source>
        <dbReference type="ARBA" id="ARBA00023055"/>
    </source>
</evidence>
<feature type="compositionally biased region" description="Basic and acidic residues" evidence="4">
    <location>
        <begin position="1410"/>
        <end position="1421"/>
    </location>
</feature>
<protein>
    <submittedName>
        <fullName evidence="9">Uncharacterized protein, isoform B</fullName>
    </submittedName>
    <submittedName>
        <fullName evidence="10">Uncharacterized protein, isoform C</fullName>
    </submittedName>
</protein>
<evidence type="ECO:0000313" key="11">
    <source>
        <dbReference type="Proteomes" id="UP000007801"/>
    </source>
</evidence>
<feature type="domain" description="Chorein N-terminal" evidence="5">
    <location>
        <begin position="2"/>
        <end position="852"/>
    </location>
</feature>
<accession>A0A0P8XPG8</accession>
<dbReference type="InterPro" id="IPR056747">
    <property type="entry name" value="VPS13-like_M"/>
</dbReference>
<dbReference type="STRING" id="7217.A0A0P8XPG8"/>
<evidence type="ECO:0000256" key="4">
    <source>
        <dbReference type="SAM" id="MobiDB-lite"/>
    </source>
</evidence>
<evidence type="ECO:0000313" key="10">
    <source>
        <dbReference type="EMBL" id="KPU76494.1"/>
    </source>
</evidence>
<dbReference type="Pfam" id="PF25037">
    <property type="entry name" value="VPS13_C"/>
    <property type="match status" value="1"/>
</dbReference>
<evidence type="ECO:0000259" key="6">
    <source>
        <dbReference type="Pfam" id="PF25033"/>
    </source>
</evidence>
<dbReference type="InterPro" id="IPR056748">
    <property type="entry name" value="VPS13-like_C"/>
</dbReference>
<reference evidence="9" key="3">
    <citation type="submission" date="2015-10" db="EMBL/GenBank/DDBJ databases">
        <authorList>
            <consortium name="FlyBase"/>
        </authorList>
    </citation>
    <scope>NUCLEOTIDE SEQUENCE</scope>
    <source>
        <strain evidence="9">TSC#14024-0371.13</strain>
    </source>
</reference>
<feature type="region of interest" description="Disordered" evidence="4">
    <location>
        <begin position="897"/>
        <end position="918"/>
    </location>
</feature>
<feature type="region of interest" description="Disordered" evidence="4">
    <location>
        <begin position="1410"/>
        <end position="1430"/>
    </location>
</feature>
<evidence type="ECO:0000313" key="9">
    <source>
        <dbReference type="EMBL" id="KPU76493.1"/>
    </source>
</evidence>
<dbReference type="PANTHER" id="PTHR16166:SF93">
    <property type="entry name" value="INTERMEMBRANE LIPID TRANSFER PROTEIN VPS13"/>
    <property type="match status" value="1"/>
</dbReference>
<keyword evidence="11" id="KW-1185">Reference proteome</keyword>
<keyword evidence="2" id="KW-0813">Transport</keyword>